<evidence type="ECO:0000313" key="1">
    <source>
        <dbReference type="EMBL" id="AEX86207.1"/>
    </source>
</evidence>
<dbReference type="STRING" id="443254.Marpi_1826"/>
<dbReference type="eggNOG" id="COG4878">
    <property type="taxonomic scope" value="Bacteria"/>
</dbReference>
<protein>
    <recommendedName>
        <fullName evidence="3">DUF2194 domain-containing protein</fullName>
    </recommendedName>
</protein>
<dbReference type="HOGENOM" id="CLU_369162_0_0_0"/>
<sequence>MKKKILLLILIIIAVLSFSQKELLLLYKQSENYGEMMFKYHIIPILEKNNIRYELKNVEEMNYYKITNEKYFGVITWYYSSEMAKPELYLRQLATFVEDGGIYFFFNNIGASADISEMNNLLNKIGVQYKYGYRELEDYTIECISDYFLKKPDSEYKVPVEKYITFDNHMENILTYKIDNEEYPMIFLTDNGGAAIFNSFVDKNGNLIININKLIHRFINHEVGTLNKFLIVNTKYDNQKYLDSQYEIKKILLYAKQNFDVISVEQFYKLSFFDLIPYKYIIWNTDAKYVETRTIKKFINSGGTFIYSTQLFNTPWSSYVKEDNININKISFTKDLFPLTNTATESYINMYFELNYHIDLPGNIKPLAFFCGDGKSVPVIWYQKEGKGYRSYINPDVYLKNIRGLIFQSIMSMQKNSISGFLNSFMFYIDDFPLPSYNVVRAKINGKDITDDEYYYTIWWPSIKKFSKEFNIKYTFVTPLSYNGSSNPPFEFSEFLMSNTNSPLKALREIDKSEFELGLHGYNHNSLTKDRWPNPNNILLSLRAAKTFIEKILGHPIELSSYVAPNNIIDEFGANQLLKAIPEIKTIGTSYEAKDEFSEYKIINNFTLVIPRSTYGYYPLKRIYIATINTLANFGAFQHFIHPDDLFDKGRNPENKTWMEMYSSLRTFYLTIKKKFPWLRNHTASEAYQIYFDYLTQNVKYKWNENNLTVVIPDSSIFPKYFYVKSQSGIDDIINGKIIDYYPESKLYVIEMDDNIMNIKFSGDDSYYEGQNKKGNNR</sequence>
<dbReference type="AlphaFoldDB" id="H2J5Y8"/>
<dbReference type="EMBL" id="CP003257">
    <property type="protein sequence ID" value="AEX86207.1"/>
    <property type="molecule type" value="Genomic_DNA"/>
</dbReference>
<reference evidence="2" key="2">
    <citation type="submission" date="2012-01" db="EMBL/GenBank/DDBJ databases">
        <title>Complete sequence of chromosome of Marinitoga piezophila KA3.</title>
        <authorList>
            <person name="Lucas S."/>
            <person name="Han J."/>
            <person name="Lapidus A."/>
            <person name="Cheng J.-F."/>
            <person name="Goodwin L."/>
            <person name="Pitluck S."/>
            <person name="Peters L."/>
            <person name="Mikhailova N."/>
            <person name="Teshima H."/>
            <person name="Detter J.C."/>
            <person name="Han C."/>
            <person name="Tapia R."/>
            <person name="Land M."/>
            <person name="Hauser L."/>
            <person name="Kyrpides N."/>
            <person name="Ivanova N."/>
            <person name="Pagani I."/>
            <person name="Jebbar M."/>
            <person name="Vannier P."/>
            <person name="Oger P."/>
            <person name="Cario A."/>
            <person name="Bartlett D."/>
            <person name="Noll K.M."/>
            <person name="Woyke T."/>
        </authorList>
    </citation>
    <scope>NUCLEOTIDE SEQUENCE [LARGE SCALE GENOMIC DNA]</scope>
    <source>
        <strain evidence="2">DSM 14283 / JCM 11233 / KA3</strain>
    </source>
</reference>
<proteinExistence type="predicted"/>
<gene>
    <name evidence="1" type="ordered locus">Marpi_1826</name>
</gene>
<accession>H2J5Y8</accession>
<dbReference type="Pfam" id="PF09960">
    <property type="entry name" value="DUF2194"/>
    <property type="match status" value="1"/>
</dbReference>
<dbReference type="InterPro" id="IPR018695">
    <property type="entry name" value="DUF2194"/>
</dbReference>
<dbReference type="Gene3D" id="3.20.20.370">
    <property type="entry name" value="Glycoside hydrolase/deacetylase"/>
    <property type="match status" value="1"/>
</dbReference>
<dbReference type="SUPFAM" id="SSF88713">
    <property type="entry name" value="Glycoside hydrolase/deacetylase"/>
    <property type="match status" value="1"/>
</dbReference>
<name>H2J5Y8_MARPK</name>
<organism evidence="1 2">
    <name type="scientific">Marinitoga piezophila (strain DSM 14283 / JCM 11233 / KA3)</name>
    <dbReference type="NCBI Taxonomy" id="443254"/>
    <lineage>
        <taxon>Bacteria</taxon>
        <taxon>Thermotogati</taxon>
        <taxon>Thermotogota</taxon>
        <taxon>Thermotogae</taxon>
        <taxon>Petrotogales</taxon>
        <taxon>Petrotogaceae</taxon>
        <taxon>Marinitoga</taxon>
    </lineage>
</organism>
<dbReference type="OrthoDB" id="9761886at2"/>
<keyword evidence="2" id="KW-1185">Reference proteome</keyword>
<evidence type="ECO:0008006" key="3">
    <source>
        <dbReference type="Google" id="ProtNLM"/>
    </source>
</evidence>
<dbReference type="RefSeq" id="WP_014297278.1">
    <property type="nucleotide sequence ID" value="NC_016751.1"/>
</dbReference>
<dbReference type="GO" id="GO:0005975">
    <property type="term" value="P:carbohydrate metabolic process"/>
    <property type="evidence" value="ECO:0007669"/>
    <property type="project" value="InterPro"/>
</dbReference>
<dbReference type="InterPro" id="IPR011330">
    <property type="entry name" value="Glyco_hydro/deAcase_b/a-brl"/>
</dbReference>
<dbReference type="KEGG" id="mpz:Marpi_1826"/>
<dbReference type="Proteomes" id="UP000007161">
    <property type="component" value="Chromosome"/>
</dbReference>
<reference evidence="1 2" key="1">
    <citation type="journal article" date="2012" name="J. Bacteriol.">
        <title>Complete Genome Sequence of the Thermophilic, Piezophilic, Heterotrophic Bacterium Marinitoga piezophila KA3.</title>
        <authorList>
            <person name="Lucas S."/>
            <person name="Han J."/>
            <person name="Lapidus A."/>
            <person name="Cheng J.F."/>
            <person name="Goodwin L.A."/>
            <person name="Pitluck S."/>
            <person name="Peters L."/>
            <person name="Mikhailova N."/>
            <person name="Teshima H."/>
            <person name="Detter J.C."/>
            <person name="Han C."/>
            <person name="Tapia R."/>
            <person name="Land M."/>
            <person name="Hauser L."/>
            <person name="Kyrpides N.C."/>
            <person name="Ivanova N."/>
            <person name="Pagani I."/>
            <person name="Vannier P."/>
            <person name="Oger P."/>
            <person name="Bartlett D.H."/>
            <person name="Noll K.M."/>
            <person name="Woyke T."/>
            <person name="Jebbar M."/>
        </authorList>
    </citation>
    <scope>NUCLEOTIDE SEQUENCE [LARGE SCALE GENOMIC DNA]</scope>
    <source>
        <strain evidence="2">DSM 14283 / JCM 11233 / KA3</strain>
    </source>
</reference>
<evidence type="ECO:0000313" key="2">
    <source>
        <dbReference type="Proteomes" id="UP000007161"/>
    </source>
</evidence>